<dbReference type="InterPro" id="IPR008927">
    <property type="entry name" value="6-PGluconate_DH-like_C_sf"/>
</dbReference>
<dbReference type="Pfam" id="PF01450">
    <property type="entry name" value="KARI_C"/>
    <property type="match status" value="1"/>
</dbReference>
<dbReference type="InterPro" id="IPR013328">
    <property type="entry name" value="6PGD_dom2"/>
</dbReference>
<feature type="transmembrane region" description="Helical" evidence="9">
    <location>
        <begin position="51"/>
        <end position="70"/>
    </location>
</feature>
<dbReference type="EMBL" id="JBCGBO010000002">
    <property type="protein sequence ID" value="KAK9223923.1"/>
    <property type="molecule type" value="Genomic_DNA"/>
</dbReference>
<evidence type="ECO:0000313" key="12">
    <source>
        <dbReference type="Proteomes" id="UP001428341"/>
    </source>
</evidence>
<comment type="similarity">
    <text evidence="4">Belongs to the ketol-acid reductoisomerase family.</text>
</comment>
<feature type="domain" description="KARI C-terminal knotted" evidence="10">
    <location>
        <begin position="56"/>
        <end position="95"/>
    </location>
</feature>
<accession>A0AAP0N021</accession>
<dbReference type="GO" id="GO:0009099">
    <property type="term" value="P:L-valine biosynthetic process"/>
    <property type="evidence" value="ECO:0007669"/>
    <property type="project" value="TreeGrafter"/>
</dbReference>
<evidence type="ECO:0000256" key="7">
    <source>
        <dbReference type="ARBA" id="ARBA00030209"/>
    </source>
</evidence>
<reference evidence="11 12" key="1">
    <citation type="submission" date="2024-05" db="EMBL/GenBank/DDBJ databases">
        <title>Haplotype-resolved chromosome-level genome assembly of Huyou (Citrus changshanensis).</title>
        <authorList>
            <person name="Miao C."/>
            <person name="Chen W."/>
            <person name="Wu Y."/>
            <person name="Wang L."/>
            <person name="Zhao S."/>
            <person name="Grierson D."/>
            <person name="Xu C."/>
            <person name="Chen K."/>
        </authorList>
    </citation>
    <scope>NUCLEOTIDE SEQUENCE [LARGE SCALE GENOMIC DNA]</scope>
    <source>
        <strain evidence="11">01-14</strain>
        <tissue evidence="11">Leaf</tissue>
    </source>
</reference>
<dbReference type="PANTHER" id="PTHR21371">
    <property type="entry name" value="KETOL-ACID REDUCTOISOMERASE, MITOCHONDRIAL"/>
    <property type="match status" value="1"/>
</dbReference>
<evidence type="ECO:0000256" key="4">
    <source>
        <dbReference type="ARBA" id="ARBA00010318"/>
    </source>
</evidence>
<dbReference type="GO" id="GO:0005739">
    <property type="term" value="C:mitochondrion"/>
    <property type="evidence" value="ECO:0007669"/>
    <property type="project" value="TreeGrafter"/>
</dbReference>
<comment type="cofactor">
    <cofactor evidence="1">
        <name>Mg(2+)</name>
        <dbReference type="ChEBI" id="CHEBI:18420"/>
    </cofactor>
</comment>
<dbReference type="InterPro" id="IPR013023">
    <property type="entry name" value="KARI"/>
</dbReference>
<keyword evidence="9" id="KW-1133">Transmembrane helix</keyword>
<dbReference type="AlphaFoldDB" id="A0AAP0N021"/>
<comment type="pathway">
    <text evidence="2">Amino-acid biosynthesis; L-valine biosynthesis; L-valine from pyruvate: step 2/4.</text>
</comment>
<keyword evidence="12" id="KW-1185">Reference proteome</keyword>
<sequence length="96" mass="10821">MLNVYSLVFLEQEVDGRATYICCLGSVNCLGFAFHLFHWDHYIGAGVQERHFWGIAILLGAVHGVVESLFRKYTENGMSEDSAYKKTFECITGIVP</sequence>
<comment type="caution">
    <text evidence="11">The sequence shown here is derived from an EMBL/GenBank/DDBJ whole genome shotgun (WGS) entry which is preliminary data.</text>
</comment>
<keyword evidence="9" id="KW-0812">Transmembrane</keyword>
<dbReference type="GO" id="GO:0009097">
    <property type="term" value="P:isoleucine biosynthetic process"/>
    <property type="evidence" value="ECO:0007669"/>
    <property type="project" value="TreeGrafter"/>
</dbReference>
<keyword evidence="9" id="KW-0472">Membrane</keyword>
<evidence type="ECO:0000313" key="11">
    <source>
        <dbReference type="EMBL" id="KAK9223923.1"/>
    </source>
</evidence>
<evidence type="ECO:0000256" key="5">
    <source>
        <dbReference type="ARBA" id="ARBA00022605"/>
    </source>
</evidence>
<evidence type="ECO:0000256" key="6">
    <source>
        <dbReference type="ARBA" id="ARBA00023304"/>
    </source>
</evidence>
<feature type="transmembrane region" description="Helical" evidence="9">
    <location>
        <begin position="20"/>
        <end position="39"/>
    </location>
</feature>
<evidence type="ECO:0000256" key="1">
    <source>
        <dbReference type="ARBA" id="ARBA00001946"/>
    </source>
</evidence>
<evidence type="ECO:0000256" key="2">
    <source>
        <dbReference type="ARBA" id="ARBA00004864"/>
    </source>
</evidence>
<dbReference type="Gene3D" id="1.10.1040.10">
    <property type="entry name" value="N-(1-d-carboxylethyl)-l-norvaline Dehydrogenase, domain 2"/>
    <property type="match status" value="1"/>
</dbReference>
<keyword evidence="5" id="KW-0028">Amino-acid biosynthesis</keyword>
<organism evidence="11 12">
    <name type="scientific">Citrus x changshan-huyou</name>
    <dbReference type="NCBI Taxonomy" id="2935761"/>
    <lineage>
        <taxon>Eukaryota</taxon>
        <taxon>Viridiplantae</taxon>
        <taxon>Streptophyta</taxon>
        <taxon>Embryophyta</taxon>
        <taxon>Tracheophyta</taxon>
        <taxon>Spermatophyta</taxon>
        <taxon>Magnoliopsida</taxon>
        <taxon>eudicotyledons</taxon>
        <taxon>Gunneridae</taxon>
        <taxon>Pentapetalae</taxon>
        <taxon>rosids</taxon>
        <taxon>malvids</taxon>
        <taxon>Sapindales</taxon>
        <taxon>Rutaceae</taxon>
        <taxon>Aurantioideae</taxon>
        <taxon>Citrus</taxon>
    </lineage>
</organism>
<evidence type="ECO:0000259" key="10">
    <source>
        <dbReference type="Pfam" id="PF01450"/>
    </source>
</evidence>
<evidence type="ECO:0000256" key="8">
    <source>
        <dbReference type="ARBA" id="ARBA00030593"/>
    </source>
</evidence>
<name>A0AAP0N021_9ROSI</name>
<proteinExistence type="inferred from homology"/>
<dbReference type="SUPFAM" id="SSF48179">
    <property type="entry name" value="6-phosphogluconate dehydrogenase C-terminal domain-like"/>
    <property type="match status" value="1"/>
</dbReference>
<gene>
    <name evidence="11" type="ORF">WN944_012372</name>
</gene>
<dbReference type="InterPro" id="IPR000506">
    <property type="entry name" value="KARI_C"/>
</dbReference>
<evidence type="ECO:0000256" key="9">
    <source>
        <dbReference type="SAM" id="Phobius"/>
    </source>
</evidence>
<dbReference type="Proteomes" id="UP001428341">
    <property type="component" value="Unassembled WGS sequence"/>
</dbReference>
<dbReference type="GO" id="GO:0009507">
    <property type="term" value="C:chloroplast"/>
    <property type="evidence" value="ECO:0007669"/>
    <property type="project" value="TreeGrafter"/>
</dbReference>
<protein>
    <recommendedName>
        <fullName evidence="8">Acetohydroxy-acid reductoisomerase</fullName>
    </recommendedName>
    <alternativeName>
        <fullName evidence="7">Alpha-keto-beta-hydroxylacyl reductoisomerase</fullName>
    </alternativeName>
</protein>
<evidence type="ECO:0000256" key="3">
    <source>
        <dbReference type="ARBA" id="ARBA00004885"/>
    </source>
</evidence>
<dbReference type="PANTHER" id="PTHR21371:SF1">
    <property type="entry name" value="KETOL-ACID REDUCTOISOMERASE, MITOCHONDRIAL"/>
    <property type="match status" value="1"/>
</dbReference>
<keyword evidence="6" id="KW-0100">Branched-chain amino acid biosynthesis</keyword>
<dbReference type="GO" id="GO:0004455">
    <property type="term" value="F:ketol-acid reductoisomerase activity"/>
    <property type="evidence" value="ECO:0007669"/>
    <property type="project" value="InterPro"/>
</dbReference>
<comment type="pathway">
    <text evidence="3">Amino-acid biosynthesis; L-isoleucine biosynthesis; L-isoleucine from 2-oxobutanoate: step 2/4.</text>
</comment>